<feature type="region of interest" description="Disordered" evidence="1">
    <location>
        <begin position="1"/>
        <end position="263"/>
    </location>
</feature>
<dbReference type="GO" id="GO:1903778">
    <property type="term" value="P:protein localization to vacuolar membrane"/>
    <property type="evidence" value="ECO:0007669"/>
    <property type="project" value="TreeGrafter"/>
</dbReference>
<keyword evidence="3" id="KW-1185">Reference proteome</keyword>
<feature type="compositionally biased region" description="Basic residues" evidence="1">
    <location>
        <begin position="533"/>
        <end position="542"/>
    </location>
</feature>
<dbReference type="PANTHER" id="PTHR28258">
    <property type="entry name" value="VACUOLAR SEGREGATION PROTEIN 7"/>
    <property type="match status" value="1"/>
</dbReference>
<proteinExistence type="predicted"/>
<dbReference type="AlphaFoldDB" id="A0A232LS60"/>
<sequence length="942" mass="101424">MISSSDRSPALSHGSSGNTRASTRDLSTSGIGGRSGMAVDGDTGEPPRSILPNQSPAMSQLPMFSPPVSISAPGSTANSTFSSRESSPARLVRRQSNSTPVSRASLSRKNSANISPHRAPGNVVTSVPSVTVLPASKQELPPPVVEPSLDVPGPEKSSMPLRALDSGLQGPPSSWRKISTNSATPNRAPAGSGTPLKPQEQESTPANTSSKRSSLPPLDSDAIATKVDANSGDVTAARSPIRLSGRGASGGLPTLETVQEASLPSTPAVDKALKAYPADPQLQQVDEDAVFKVSKQMTESGSDSGGNKSSGSREEKRRQNPDLPRRGDVPPKRSLTSLSIARGKPADGSARHMIVETETVSSVPQVSLGVGSGERGSSGRTELGGTVRMKSSVETIRPKKEKKKATRKPVPAPGTASSKADIFEAKVASAVDEADVSDSDETFVYESNPRDPHPARQYRYHSRTPSTTSMASQADQFGNRPRPGLREGPTVTGKRSMKFTNNNYNNNSLDGEGGEPEKNHASTRVDTNGQSGSHHHIGKHGRSNAYPSLFDTDSSLTPAPRSPRHFIGNGFRPNRRGNPRFSPNYRTIPSPKTMGDYVDDFDADGADDERTPLVGSFRGPRSRHGRRPNSANVRRLEYLEERQRSCFLRYGGCVLASLLALVLISGVATLLVAMTKPLLDVHINEIRNVLASEQEIMLDLEVVAINQNIFPIAIDDMDVNIFARSRYVGSEKFWREHGPHPDTNFPRLENSKRRAERTRIVKLSTSPQASVAVTRSPRVRIIDGVDRGTDPIADDPSVDPQTMLLGRVFTFDSPLIFEPTPWRRTPSNSSGEIRLSRPGNKTEEGGTERWERVLKHPFELIVRGVVKYSLPLSSSMQSASISSKVQVSPDQEQGGGDDLGDGIVHTPSGNDTVRINAARPSRSVLPTATLKSRIRFDRIFTA</sequence>
<comment type="caution">
    <text evidence="2">The sequence shown here is derived from an EMBL/GenBank/DDBJ whole genome shotgun (WGS) entry which is preliminary data.</text>
</comment>
<feature type="region of interest" description="Disordered" evidence="1">
    <location>
        <begin position="443"/>
        <end position="594"/>
    </location>
</feature>
<dbReference type="InterPro" id="IPR024260">
    <property type="entry name" value="Vac7"/>
</dbReference>
<accession>A0A232LS60</accession>
<evidence type="ECO:0000256" key="1">
    <source>
        <dbReference type="SAM" id="MobiDB-lite"/>
    </source>
</evidence>
<feature type="compositionally biased region" description="Polar residues" evidence="1">
    <location>
        <begin position="176"/>
        <end position="185"/>
    </location>
</feature>
<feature type="compositionally biased region" description="Polar residues" evidence="1">
    <location>
        <begin position="1"/>
        <end position="29"/>
    </location>
</feature>
<gene>
    <name evidence="2" type="ORF">Egran_05234</name>
</gene>
<feature type="compositionally biased region" description="Polar residues" evidence="1">
    <location>
        <begin position="94"/>
        <end position="114"/>
    </location>
</feature>
<evidence type="ECO:0008006" key="4">
    <source>
        <dbReference type="Google" id="ProtNLM"/>
    </source>
</evidence>
<feature type="compositionally biased region" description="Polar residues" evidence="1">
    <location>
        <begin position="463"/>
        <end position="476"/>
    </location>
</feature>
<feature type="region of interest" description="Disordered" evidence="1">
    <location>
        <begin position="275"/>
        <end position="417"/>
    </location>
</feature>
<feature type="region of interest" description="Disordered" evidence="1">
    <location>
        <begin position="609"/>
        <end position="629"/>
    </location>
</feature>
<dbReference type="GO" id="GO:0000011">
    <property type="term" value="P:vacuole inheritance"/>
    <property type="evidence" value="ECO:0007669"/>
    <property type="project" value="TreeGrafter"/>
</dbReference>
<feature type="compositionally biased region" description="Polar residues" evidence="1">
    <location>
        <begin position="522"/>
        <end position="532"/>
    </location>
</feature>
<protein>
    <recommendedName>
        <fullName evidence="4">Vacuolar segregation subunit 7</fullName>
    </recommendedName>
</protein>
<feature type="compositionally biased region" description="Basic and acidic residues" evidence="1">
    <location>
        <begin position="311"/>
        <end position="331"/>
    </location>
</feature>
<reference evidence="2 3" key="1">
    <citation type="journal article" date="2015" name="Environ. Microbiol.">
        <title>Metagenome sequence of Elaphomyces granulatus from sporocarp tissue reveals Ascomycota ectomycorrhizal fingerprints of genome expansion and a Proteobacteria-rich microbiome.</title>
        <authorList>
            <person name="Quandt C.A."/>
            <person name="Kohler A."/>
            <person name="Hesse C.N."/>
            <person name="Sharpton T.J."/>
            <person name="Martin F."/>
            <person name="Spatafora J.W."/>
        </authorList>
    </citation>
    <scope>NUCLEOTIDE SEQUENCE [LARGE SCALE GENOMIC DNA]</scope>
    <source>
        <strain evidence="2 3">OSC145934</strain>
    </source>
</reference>
<evidence type="ECO:0000313" key="2">
    <source>
        <dbReference type="EMBL" id="OXV07000.1"/>
    </source>
</evidence>
<feature type="compositionally biased region" description="Low complexity" evidence="1">
    <location>
        <begin position="300"/>
        <end position="310"/>
    </location>
</feature>
<feature type="compositionally biased region" description="Polar residues" evidence="1">
    <location>
        <begin position="201"/>
        <end position="213"/>
    </location>
</feature>
<dbReference type="OrthoDB" id="1204at2759"/>
<dbReference type="PANTHER" id="PTHR28258:SF1">
    <property type="entry name" value="VACUOLAR SEGREGATION PROTEIN 7"/>
    <property type="match status" value="1"/>
</dbReference>
<name>A0A232LS60_9EURO</name>
<dbReference type="GO" id="GO:0070772">
    <property type="term" value="C:PAS complex"/>
    <property type="evidence" value="ECO:0007669"/>
    <property type="project" value="TreeGrafter"/>
</dbReference>
<feature type="compositionally biased region" description="Polar residues" evidence="1">
    <location>
        <begin position="72"/>
        <end position="86"/>
    </location>
</feature>
<dbReference type="Proteomes" id="UP000243515">
    <property type="component" value="Unassembled WGS sequence"/>
</dbReference>
<feature type="region of interest" description="Disordered" evidence="1">
    <location>
        <begin position="820"/>
        <end position="848"/>
    </location>
</feature>
<dbReference type="Pfam" id="PF12751">
    <property type="entry name" value="Vac7"/>
    <property type="match status" value="1"/>
</dbReference>
<feature type="compositionally biased region" description="Low complexity" evidence="1">
    <location>
        <begin position="123"/>
        <end position="134"/>
    </location>
</feature>
<feature type="compositionally biased region" description="Polar residues" evidence="1">
    <location>
        <begin position="498"/>
        <end position="509"/>
    </location>
</feature>
<dbReference type="GO" id="GO:0000329">
    <property type="term" value="C:fungal-type vacuole membrane"/>
    <property type="evidence" value="ECO:0007669"/>
    <property type="project" value="TreeGrafter"/>
</dbReference>
<evidence type="ECO:0000313" key="3">
    <source>
        <dbReference type="Proteomes" id="UP000243515"/>
    </source>
</evidence>
<dbReference type="GO" id="GO:0010513">
    <property type="term" value="P:positive regulation of phosphatidylinositol biosynthetic process"/>
    <property type="evidence" value="ECO:0007669"/>
    <property type="project" value="TreeGrafter"/>
</dbReference>
<feature type="region of interest" description="Disordered" evidence="1">
    <location>
        <begin position="881"/>
        <end position="914"/>
    </location>
</feature>
<organism evidence="2 3">
    <name type="scientific">Elaphomyces granulatus</name>
    <dbReference type="NCBI Taxonomy" id="519963"/>
    <lineage>
        <taxon>Eukaryota</taxon>
        <taxon>Fungi</taxon>
        <taxon>Dikarya</taxon>
        <taxon>Ascomycota</taxon>
        <taxon>Pezizomycotina</taxon>
        <taxon>Eurotiomycetes</taxon>
        <taxon>Eurotiomycetidae</taxon>
        <taxon>Eurotiales</taxon>
        <taxon>Elaphomycetaceae</taxon>
        <taxon>Elaphomyces</taxon>
    </lineage>
</organism>
<dbReference type="EMBL" id="NPHW01005210">
    <property type="protein sequence ID" value="OXV07000.1"/>
    <property type="molecule type" value="Genomic_DNA"/>
</dbReference>